<evidence type="ECO:0000313" key="1">
    <source>
        <dbReference type="EMBL" id="KAJ2791800.1"/>
    </source>
</evidence>
<keyword evidence="2" id="KW-1185">Reference proteome</keyword>
<dbReference type="Proteomes" id="UP001140066">
    <property type="component" value="Unassembled WGS sequence"/>
</dbReference>
<gene>
    <name evidence="1" type="primary">cyp8</name>
    <name evidence="1" type="ORF">GGI18_000885</name>
</gene>
<reference evidence="1" key="1">
    <citation type="submission" date="2022-07" db="EMBL/GenBank/DDBJ databases">
        <title>Phylogenomic reconstructions and comparative analyses of Kickxellomycotina fungi.</title>
        <authorList>
            <person name="Reynolds N.K."/>
            <person name="Stajich J.E."/>
            <person name="Barry K."/>
            <person name="Grigoriev I.V."/>
            <person name="Crous P."/>
            <person name="Smith M.E."/>
        </authorList>
    </citation>
    <scope>NUCLEOTIDE SEQUENCE</scope>
    <source>
        <strain evidence="1">BCRC 34191</strain>
    </source>
</reference>
<proteinExistence type="predicted"/>
<dbReference type="EC" id="5.2.1.8" evidence="1"/>
<comment type="caution">
    <text evidence="1">The sequence shown here is derived from an EMBL/GenBank/DDBJ whole genome shotgun (WGS) entry which is preliminary data.</text>
</comment>
<protein>
    <submittedName>
        <fullName evidence="1">Cyclophilin peptidyl-prolyl cis-trans isomerase Cyp8</fullName>
        <ecNumber evidence="1">5.2.1.8</ecNumber>
    </submittedName>
</protein>
<evidence type="ECO:0000313" key="2">
    <source>
        <dbReference type="Proteomes" id="UP001140066"/>
    </source>
</evidence>
<accession>A0ACC1KLY2</accession>
<organism evidence="1 2">
    <name type="scientific">Coemansia linderi</name>
    <dbReference type="NCBI Taxonomy" id="2663919"/>
    <lineage>
        <taxon>Eukaryota</taxon>
        <taxon>Fungi</taxon>
        <taxon>Fungi incertae sedis</taxon>
        <taxon>Zoopagomycota</taxon>
        <taxon>Kickxellomycotina</taxon>
        <taxon>Kickxellomycetes</taxon>
        <taxon>Kickxellales</taxon>
        <taxon>Kickxellaceae</taxon>
        <taxon>Coemansia</taxon>
    </lineage>
</organism>
<keyword evidence="1" id="KW-0413">Isomerase</keyword>
<dbReference type="EMBL" id="JANBUK010000095">
    <property type="protein sequence ID" value="KAJ2791800.1"/>
    <property type="molecule type" value="Genomic_DNA"/>
</dbReference>
<sequence length="543" mass="59627">MGRWTDKPYIAQSEWSNAHGDEGLALGGKKTNIQGKKETTESLAFDCCMLSLRPFTKPMCTADGYVFDADVITAYVSEHHKHPFTGEALDIGDLTELVYHQNAGGDYVDPVSFKQFTEFTKIVANRRSGQVYSWTSVEEFNIKINIWDDLVTGDPFERSDLVVLRDPSAPKAIAIRDKGKLADTRVEESRQAIADKTAPSVAGSVTTKQAAKLTAFAGNPSQPYNAASYSKGLAAASFTSTSMAPVTTNEADLVSSEDYMFARIKAKGYVRLVTNMGDINLELHCDLAPRTCYNFIKLAQSGYYKGTKFHRSIKNFMLQGGDPTATGRGGKSYWGSDFRDEISKKLSHSERGILSMANRGPHTNSSQFFILYRAAKHLDGKHTIFGRVVGGLPVLSQIESVSTDDGDRPERDIVISDVSVFVDPFTEFSKRLERKLEHERESQALGAGKRQRTIAEEEQHERETTTWFGTKIASAAGATESNSGTDAGRGGERDKNPTARVVGKYLKKPRLDSPKPTASVSGDANTGKTKPKSGQKFGDFADW</sequence>
<name>A0ACC1KLY2_9FUNG</name>